<proteinExistence type="predicted"/>
<dbReference type="eggNOG" id="COG3945">
    <property type="taxonomic scope" value="Bacteria"/>
</dbReference>
<dbReference type="KEGG" id="ddl:Desdi_1510"/>
<evidence type="ECO:0000259" key="1">
    <source>
        <dbReference type="Pfam" id="PF01814"/>
    </source>
</evidence>
<dbReference type="GO" id="GO:0005886">
    <property type="term" value="C:plasma membrane"/>
    <property type="evidence" value="ECO:0007669"/>
    <property type="project" value="TreeGrafter"/>
</dbReference>
<dbReference type="InterPro" id="IPR012312">
    <property type="entry name" value="Hemerythrin-like"/>
</dbReference>
<dbReference type="EMBL" id="CP003344">
    <property type="protein sequence ID" value="AGA69003.1"/>
    <property type="molecule type" value="Genomic_DNA"/>
</dbReference>
<keyword evidence="3" id="KW-1185">Reference proteome</keyword>
<dbReference type="Proteomes" id="UP000010797">
    <property type="component" value="Chromosome"/>
</dbReference>
<dbReference type="Gene3D" id="1.20.120.520">
    <property type="entry name" value="nmb1532 protein domain like"/>
    <property type="match status" value="1"/>
</dbReference>
<dbReference type="PANTHER" id="PTHR39966">
    <property type="entry name" value="BLL2471 PROTEIN-RELATED"/>
    <property type="match status" value="1"/>
</dbReference>
<reference evidence="3" key="1">
    <citation type="submission" date="2012-02" db="EMBL/GenBank/DDBJ databases">
        <title>Complete sequence of Desulfitobacterium dichloroeliminans LMG P-21439.</title>
        <authorList>
            <person name="Lucas S."/>
            <person name="Han J."/>
            <person name="Lapidus A."/>
            <person name="Cheng J.-F."/>
            <person name="Goodwin L."/>
            <person name="Pitluck S."/>
            <person name="Peters L."/>
            <person name="Ovchinnikova G."/>
            <person name="Teshima H."/>
            <person name="Detter J.C."/>
            <person name="Han C."/>
            <person name="Tapia R."/>
            <person name="Land M."/>
            <person name="Hauser L."/>
            <person name="Kyrpides N."/>
            <person name="Ivanova N."/>
            <person name="Pagani I."/>
            <person name="Kruse T."/>
            <person name="de Vos W.M."/>
            <person name="Boon N."/>
            <person name="Smidt H."/>
            <person name="Woyke T."/>
        </authorList>
    </citation>
    <scope>NUCLEOTIDE SEQUENCE [LARGE SCALE GENOMIC DNA]</scope>
    <source>
        <strain evidence="3">LMG P-21439 / DCA1</strain>
    </source>
</reference>
<evidence type="ECO:0000313" key="2">
    <source>
        <dbReference type="EMBL" id="AGA69003.1"/>
    </source>
</evidence>
<gene>
    <name evidence="2" type="ordered locus">Desdi_1510</name>
</gene>
<dbReference type="HOGENOM" id="CLU_095978_2_0_9"/>
<organism evidence="2 3">
    <name type="scientific">Desulfitobacterium dichloroeliminans (strain LMG P-21439 / DCA1)</name>
    <dbReference type="NCBI Taxonomy" id="871963"/>
    <lineage>
        <taxon>Bacteria</taxon>
        <taxon>Bacillati</taxon>
        <taxon>Bacillota</taxon>
        <taxon>Clostridia</taxon>
        <taxon>Eubacteriales</taxon>
        <taxon>Desulfitobacteriaceae</taxon>
        <taxon>Desulfitobacterium</taxon>
    </lineage>
</organism>
<sequence length="183" mass="21021">MMYASEDLRDEHKGILFGLEILEQMVNTFKLSGTVDTKDIDEMVHFLRLFADKCHHGKEEGLMFPAMEKVGIPNERGPIGQMLVEHNQGRQYIAEMGKSTENSSSLGNLFTEAATGYINLMRAHIEKENSVLFPMGDQKIPMDVQTQLLVQFEEFEEEVMGEGTHEKLHETLHKFEEKYLKLK</sequence>
<dbReference type="Pfam" id="PF01814">
    <property type="entry name" value="Hemerythrin"/>
    <property type="match status" value="1"/>
</dbReference>
<dbReference type="RefSeq" id="WP_015261996.1">
    <property type="nucleotide sequence ID" value="NC_019903.1"/>
</dbReference>
<dbReference type="AlphaFoldDB" id="L0F7V6"/>
<protein>
    <recommendedName>
        <fullName evidence="1">Hemerythrin-like domain-containing protein</fullName>
    </recommendedName>
</protein>
<dbReference type="OrthoDB" id="9785474at2"/>
<evidence type="ECO:0000313" key="3">
    <source>
        <dbReference type="Proteomes" id="UP000010797"/>
    </source>
</evidence>
<accession>L0F7V6</accession>
<dbReference type="PANTHER" id="PTHR39966:SF1">
    <property type="entry name" value="HEMERYTHRIN-LIKE DOMAIN-CONTAINING PROTEIN"/>
    <property type="match status" value="1"/>
</dbReference>
<feature type="domain" description="Hemerythrin-like" evidence="1">
    <location>
        <begin position="5"/>
        <end position="135"/>
    </location>
</feature>
<name>L0F7V6_DESDL</name>